<dbReference type="CDD" id="cd14014">
    <property type="entry name" value="STKc_PknB_like"/>
    <property type="match status" value="1"/>
</dbReference>
<dbReference type="InterPro" id="IPR017441">
    <property type="entry name" value="Protein_kinase_ATP_BS"/>
</dbReference>
<keyword evidence="6" id="KW-1185">Reference proteome</keyword>
<dbReference type="InterPro" id="IPR011009">
    <property type="entry name" value="Kinase-like_dom_sf"/>
</dbReference>
<dbReference type="Gene3D" id="3.30.200.20">
    <property type="entry name" value="Phosphorylase Kinase, domain 1"/>
    <property type="match status" value="1"/>
</dbReference>
<feature type="transmembrane region" description="Helical" evidence="3">
    <location>
        <begin position="193"/>
        <end position="216"/>
    </location>
</feature>
<dbReference type="Proteomes" id="UP000650467">
    <property type="component" value="Unassembled WGS sequence"/>
</dbReference>
<gene>
    <name evidence="5" type="ORF">HXX76_008199</name>
</gene>
<dbReference type="OrthoDB" id="548589at2759"/>
<organism evidence="5 6">
    <name type="scientific">Chlamydomonas incerta</name>
    <dbReference type="NCBI Taxonomy" id="51695"/>
    <lineage>
        <taxon>Eukaryota</taxon>
        <taxon>Viridiplantae</taxon>
        <taxon>Chlorophyta</taxon>
        <taxon>core chlorophytes</taxon>
        <taxon>Chlorophyceae</taxon>
        <taxon>CS clade</taxon>
        <taxon>Chlamydomonadales</taxon>
        <taxon>Chlamydomonadaceae</taxon>
        <taxon>Chlamydomonas</taxon>
    </lineage>
</organism>
<dbReference type="GO" id="GO:0004674">
    <property type="term" value="F:protein serine/threonine kinase activity"/>
    <property type="evidence" value="ECO:0007669"/>
    <property type="project" value="TreeGrafter"/>
</dbReference>
<keyword evidence="1" id="KW-0067">ATP-binding</keyword>
<evidence type="ECO:0000313" key="6">
    <source>
        <dbReference type="Proteomes" id="UP000650467"/>
    </source>
</evidence>
<dbReference type="GO" id="GO:0005524">
    <property type="term" value="F:ATP binding"/>
    <property type="evidence" value="ECO:0007669"/>
    <property type="project" value="UniProtKB-UniRule"/>
</dbReference>
<evidence type="ECO:0000256" key="3">
    <source>
        <dbReference type="SAM" id="Phobius"/>
    </source>
</evidence>
<protein>
    <recommendedName>
        <fullName evidence="4">Protein kinase domain-containing protein</fullName>
    </recommendedName>
</protein>
<name>A0A835W1J7_CHLIN</name>
<keyword evidence="3" id="KW-0472">Membrane</keyword>
<evidence type="ECO:0000256" key="1">
    <source>
        <dbReference type="PROSITE-ProRule" id="PRU10141"/>
    </source>
</evidence>
<dbReference type="EMBL" id="JAEHOC010000018">
    <property type="protein sequence ID" value="KAG2433843.1"/>
    <property type="molecule type" value="Genomic_DNA"/>
</dbReference>
<keyword evidence="1" id="KW-0547">Nucleotide-binding</keyword>
<dbReference type="PROSITE" id="PS00107">
    <property type="entry name" value="PROTEIN_KINASE_ATP"/>
    <property type="match status" value="1"/>
</dbReference>
<feature type="region of interest" description="Disordered" evidence="2">
    <location>
        <begin position="221"/>
        <end position="285"/>
    </location>
</feature>
<feature type="binding site" evidence="1">
    <location>
        <position position="491"/>
    </location>
    <ligand>
        <name>ATP</name>
        <dbReference type="ChEBI" id="CHEBI:30616"/>
    </ligand>
</feature>
<feature type="compositionally biased region" description="Gly residues" evidence="2">
    <location>
        <begin position="274"/>
        <end position="285"/>
    </location>
</feature>
<feature type="region of interest" description="Disordered" evidence="2">
    <location>
        <begin position="384"/>
        <end position="404"/>
    </location>
</feature>
<evidence type="ECO:0000259" key="4">
    <source>
        <dbReference type="PROSITE" id="PS50011"/>
    </source>
</evidence>
<dbReference type="InterPro" id="IPR000719">
    <property type="entry name" value="Prot_kinase_dom"/>
</dbReference>
<feature type="compositionally biased region" description="Polar residues" evidence="2">
    <location>
        <begin position="253"/>
        <end position="262"/>
    </location>
</feature>
<dbReference type="PANTHER" id="PTHR44329:SF214">
    <property type="entry name" value="PROTEIN KINASE DOMAIN-CONTAINING PROTEIN"/>
    <property type="match status" value="1"/>
</dbReference>
<proteinExistence type="predicted"/>
<keyword evidence="3" id="KW-0812">Transmembrane</keyword>
<evidence type="ECO:0000256" key="2">
    <source>
        <dbReference type="SAM" id="MobiDB-lite"/>
    </source>
</evidence>
<comment type="caution">
    <text evidence="5">The sequence shown here is derived from an EMBL/GenBank/DDBJ whole genome shotgun (WGS) entry which is preliminary data.</text>
</comment>
<feature type="domain" description="Protein kinase" evidence="4">
    <location>
        <begin position="464"/>
        <end position="754"/>
    </location>
</feature>
<evidence type="ECO:0000313" key="5">
    <source>
        <dbReference type="EMBL" id="KAG2433843.1"/>
    </source>
</evidence>
<dbReference type="Pfam" id="PF00069">
    <property type="entry name" value="Pkinase"/>
    <property type="match status" value="1"/>
</dbReference>
<dbReference type="SUPFAM" id="SSF56112">
    <property type="entry name" value="Protein kinase-like (PK-like)"/>
    <property type="match status" value="1"/>
</dbReference>
<sequence length="765" mass="79435">MTWLGIDVFFAQATLGAMFRPLRQSPGAILVFSKCLIHRLVGLPFEAGLASARSTERAAAFPRTGAQEQQVVGGVSNMTWAITGPRQSTSEVSMARTAALYDFAADVALDSSLASQGFYFGGYTVVANGPSYDVVDNEVDPACLAARAAIDCLTILLNQLEVDGDTQQQLLGRDREGAATHSGSQTSTSTTTVVIVAVVVPLAVLLLAALVLAALWRARGSRKPGTQASKPTAATATMASGAGGAGCGTSGTQQNVKQSSGGDSREQESKTSGAAGGESGGLRLGVVTGGVQRGDGGGVFNGMEGDNDLPLWTADALREADEPGEALRRGSTRLLSGLINVGRSADGRSTFGGAEAADAASADKLAAGGIHLLLSFGVPQLQQAQLERQPEQQEEAQGPAHGYSATSGQCAAGSAAAAAAAAAAAGAGCIRVKPCDRIPSPEEVLAELGALVKEHRTNVNEVPFTLEAVVGHGSFGTVFKGTWQGLPVAIKTVVFSATQESRRHALKEAALCHSIIHPNIIATYATDLQPIGVLPGAGSDTHSHSSITTLGSSARLYQITDWRLYIIQEFADGGPLGGLYGHPALWLAPGIVNLPAVVPLALGVARALAHLHSKRIVHGDLNPSNVLLKPDLSEPSGYVTKVGDFGLSVMLPQGRTHMSNLRMGTMFYICPAVVSHGQVGPASDVFSLGVLLWELFHGRRAGVLTKEGPRYCTNFPAFPPSCPEGYKAVTLQCLQRHPHNRPPAANIVAALELLLQQMGQLGNPT</sequence>
<accession>A0A835W1J7</accession>
<dbReference type="InterPro" id="IPR051681">
    <property type="entry name" value="Ser/Thr_Kinases-Pseudokinases"/>
</dbReference>
<dbReference type="PROSITE" id="PS50011">
    <property type="entry name" value="PROTEIN_KINASE_DOM"/>
    <property type="match status" value="1"/>
</dbReference>
<dbReference type="PANTHER" id="PTHR44329">
    <property type="entry name" value="SERINE/THREONINE-PROTEIN KINASE TNNI3K-RELATED"/>
    <property type="match status" value="1"/>
</dbReference>
<reference evidence="5" key="1">
    <citation type="journal article" date="2020" name="bioRxiv">
        <title>Comparative genomics of Chlamydomonas.</title>
        <authorList>
            <person name="Craig R.J."/>
            <person name="Hasan A.R."/>
            <person name="Ness R.W."/>
            <person name="Keightley P.D."/>
        </authorList>
    </citation>
    <scope>NUCLEOTIDE SEQUENCE</scope>
    <source>
        <strain evidence="5">SAG 7.73</strain>
    </source>
</reference>
<dbReference type="Gene3D" id="1.10.510.10">
    <property type="entry name" value="Transferase(Phosphotransferase) domain 1"/>
    <property type="match status" value="1"/>
</dbReference>
<dbReference type="AlphaFoldDB" id="A0A835W1J7"/>
<keyword evidence="3" id="KW-1133">Transmembrane helix</keyword>